<dbReference type="NCBIfam" id="TIGR01222">
    <property type="entry name" value="minC"/>
    <property type="match status" value="1"/>
</dbReference>
<dbReference type="SUPFAM" id="SSF63848">
    <property type="entry name" value="Cell-division inhibitor MinC, C-terminal domain"/>
    <property type="match status" value="1"/>
</dbReference>
<keyword evidence="4 6" id="KW-0131">Cell cycle</keyword>
<evidence type="ECO:0000313" key="11">
    <source>
        <dbReference type="Proteomes" id="UP000078596"/>
    </source>
</evidence>
<evidence type="ECO:0000259" key="8">
    <source>
        <dbReference type="Pfam" id="PF03775"/>
    </source>
</evidence>
<sequence length="267" mass="28513">MSKAIAFDHSAFSLQRTPIPITSLTLRETHLLKLTRAFKDSFGGQGIFAAPEPVLIDLSGIENSGKWVDFPALVSLLRNYQLEPIAVLGGNAKQREQAALARLMVIEQRPGEAIEATQTPSSAAETVEQAAPPEPTTAAPVDAPAANPAEPQPVGLLPPMIVRHPVRSGAELYARQCDLVIMNVVSAGARIVADGSIYIHGALKGTAAAGISGMPHTRIFCESFEPEIIAINGIYLDGEQLAKHPAWGKRALIELNDEGQLDVRTFS</sequence>
<accession>A0A191ZDY4</accession>
<dbReference type="PANTHER" id="PTHR34108:SF1">
    <property type="entry name" value="SEPTUM SITE-DETERMINING PROTEIN MINC"/>
    <property type="match status" value="1"/>
</dbReference>
<keyword evidence="2 6" id="KW-0132">Cell division</keyword>
<evidence type="ECO:0000259" key="9">
    <source>
        <dbReference type="Pfam" id="PF05209"/>
    </source>
</evidence>
<dbReference type="InterPro" id="IPR036145">
    <property type="entry name" value="MinC_C_sf"/>
</dbReference>
<name>A0A191ZDY4_9GAMM</name>
<dbReference type="Gene3D" id="3.30.70.260">
    <property type="match status" value="1"/>
</dbReference>
<dbReference type="RefSeq" id="WP_066097729.1">
    <property type="nucleotide sequence ID" value="NZ_CP016027.1"/>
</dbReference>
<dbReference type="EMBL" id="CP016027">
    <property type="protein sequence ID" value="ANJ66083.1"/>
    <property type="molecule type" value="Genomic_DNA"/>
</dbReference>
<dbReference type="GO" id="GO:0000917">
    <property type="term" value="P:division septum assembly"/>
    <property type="evidence" value="ECO:0007669"/>
    <property type="project" value="UniProtKB-KW"/>
</dbReference>
<keyword evidence="11" id="KW-1185">Reference proteome</keyword>
<comment type="subunit">
    <text evidence="6">Interacts with MinD and FtsZ.</text>
</comment>
<evidence type="ECO:0000256" key="3">
    <source>
        <dbReference type="ARBA" id="ARBA00023210"/>
    </source>
</evidence>
<reference evidence="10 11" key="1">
    <citation type="submission" date="2016-06" db="EMBL/GenBank/DDBJ databases">
        <title>Insight into the functional genes involving in sulfur oxidation in Pearl River water.</title>
        <authorList>
            <person name="Luo J."/>
            <person name="Tan X."/>
            <person name="Lin W."/>
        </authorList>
    </citation>
    <scope>NUCLEOTIDE SEQUENCE [LARGE SCALE GENOMIC DNA]</scope>
    <source>
        <strain evidence="10 11">LS2</strain>
    </source>
</reference>
<evidence type="ECO:0000256" key="2">
    <source>
        <dbReference type="ARBA" id="ARBA00022618"/>
    </source>
</evidence>
<proteinExistence type="inferred from homology"/>
<evidence type="ECO:0000256" key="4">
    <source>
        <dbReference type="ARBA" id="ARBA00023306"/>
    </source>
</evidence>
<dbReference type="InterPro" id="IPR013033">
    <property type="entry name" value="MinC"/>
</dbReference>
<keyword evidence="3 6" id="KW-0717">Septation</keyword>
<dbReference type="Gene3D" id="2.160.20.70">
    <property type="match status" value="1"/>
</dbReference>
<evidence type="ECO:0000256" key="5">
    <source>
        <dbReference type="ARBA" id="ARBA00025606"/>
    </source>
</evidence>
<dbReference type="InterPro" id="IPR007874">
    <property type="entry name" value="MinC_N"/>
</dbReference>
<dbReference type="Pfam" id="PF05209">
    <property type="entry name" value="MinC_N"/>
    <property type="match status" value="1"/>
</dbReference>
<feature type="compositionally biased region" description="Low complexity" evidence="7">
    <location>
        <begin position="123"/>
        <end position="149"/>
    </location>
</feature>
<dbReference type="KEGG" id="haz:A9404_00630"/>
<dbReference type="OrthoDB" id="9794530at2"/>
<dbReference type="Pfam" id="PF03775">
    <property type="entry name" value="MinC_C"/>
    <property type="match status" value="1"/>
</dbReference>
<evidence type="ECO:0000256" key="7">
    <source>
        <dbReference type="SAM" id="MobiDB-lite"/>
    </source>
</evidence>
<evidence type="ECO:0000313" key="10">
    <source>
        <dbReference type="EMBL" id="ANJ66083.1"/>
    </source>
</evidence>
<dbReference type="GO" id="GO:0051302">
    <property type="term" value="P:regulation of cell division"/>
    <property type="evidence" value="ECO:0007669"/>
    <property type="project" value="InterPro"/>
</dbReference>
<evidence type="ECO:0000256" key="1">
    <source>
        <dbReference type="ARBA" id="ARBA00006291"/>
    </source>
</evidence>
<gene>
    <name evidence="6" type="primary">minC</name>
    <name evidence="10" type="ORF">A9404_00630</name>
</gene>
<dbReference type="STRING" id="1860122.A9404_00630"/>
<comment type="function">
    <text evidence="5 6">Cell division inhibitor that blocks the formation of polar Z ring septums. Rapidly oscillates between the poles of the cell to destabilize FtsZ filaments that have formed before they mature into polar Z rings. Prevents FtsZ polymerization.</text>
</comment>
<dbReference type="GO" id="GO:1901891">
    <property type="term" value="P:regulation of cell septum assembly"/>
    <property type="evidence" value="ECO:0007669"/>
    <property type="project" value="InterPro"/>
</dbReference>
<dbReference type="InterPro" id="IPR005526">
    <property type="entry name" value="Septum_form_inhib_MinC_C"/>
</dbReference>
<dbReference type="HAMAP" id="MF_00267">
    <property type="entry name" value="MinC"/>
    <property type="match status" value="1"/>
</dbReference>
<feature type="region of interest" description="Disordered" evidence="7">
    <location>
        <begin position="115"/>
        <end position="150"/>
    </location>
</feature>
<dbReference type="GO" id="GO:0000902">
    <property type="term" value="P:cell morphogenesis"/>
    <property type="evidence" value="ECO:0007669"/>
    <property type="project" value="InterPro"/>
</dbReference>
<organism evidence="10 11">
    <name type="scientific">Halothiobacillus diazotrophicus</name>
    <dbReference type="NCBI Taxonomy" id="1860122"/>
    <lineage>
        <taxon>Bacteria</taxon>
        <taxon>Pseudomonadati</taxon>
        <taxon>Pseudomonadota</taxon>
        <taxon>Gammaproteobacteria</taxon>
        <taxon>Chromatiales</taxon>
        <taxon>Halothiobacillaceae</taxon>
        <taxon>Halothiobacillus</taxon>
    </lineage>
</organism>
<dbReference type="InterPro" id="IPR016098">
    <property type="entry name" value="CAP/MinC_C"/>
</dbReference>
<dbReference type="PANTHER" id="PTHR34108">
    <property type="entry name" value="SEPTUM SITE-DETERMINING PROTEIN MINC"/>
    <property type="match status" value="1"/>
</dbReference>
<feature type="domain" description="Septum formation inhibitor MinC C-terminal" evidence="8">
    <location>
        <begin position="161"/>
        <end position="258"/>
    </location>
</feature>
<protein>
    <recommendedName>
        <fullName evidence="6">Probable septum site-determining protein MinC</fullName>
    </recommendedName>
</protein>
<evidence type="ECO:0000256" key="6">
    <source>
        <dbReference type="HAMAP-Rule" id="MF_00267"/>
    </source>
</evidence>
<feature type="domain" description="Septum formation inhibitor MinC N-terminal" evidence="9">
    <location>
        <begin position="13"/>
        <end position="84"/>
    </location>
</feature>
<dbReference type="AlphaFoldDB" id="A0A191ZDY4"/>
<comment type="similarity">
    <text evidence="1 6">Belongs to the MinC family.</text>
</comment>
<dbReference type="Proteomes" id="UP000078596">
    <property type="component" value="Chromosome"/>
</dbReference>